<dbReference type="InterPro" id="IPR018490">
    <property type="entry name" value="cNMP-bd_dom_sf"/>
</dbReference>
<dbReference type="InterPro" id="IPR000595">
    <property type="entry name" value="cNMP-bd_dom"/>
</dbReference>
<comment type="subcellular location">
    <subcellularLocation>
        <location evidence="1">Cell membrane</location>
        <topology evidence="1">Multi-pass membrane protein</topology>
    </subcellularLocation>
</comment>
<keyword evidence="17" id="KW-1185">Reference proteome</keyword>
<dbReference type="PRINTS" id="PR01470">
    <property type="entry name" value="ERGCHANNEL"/>
</dbReference>
<evidence type="ECO:0000256" key="1">
    <source>
        <dbReference type="ARBA" id="ARBA00004651"/>
    </source>
</evidence>
<dbReference type="InterPro" id="IPR005821">
    <property type="entry name" value="Ion_trans_dom"/>
</dbReference>
<evidence type="ECO:0000313" key="16">
    <source>
        <dbReference type="EMBL" id="CAD5122373.1"/>
    </source>
</evidence>
<dbReference type="GO" id="GO:0034702">
    <property type="term" value="C:monoatomic ion channel complex"/>
    <property type="evidence" value="ECO:0007669"/>
    <property type="project" value="UniProtKB-KW"/>
</dbReference>
<name>A0A7I8W1C5_9ANNE</name>
<dbReference type="Gene3D" id="2.60.120.10">
    <property type="entry name" value="Jelly Rolls"/>
    <property type="match status" value="1"/>
</dbReference>
<keyword evidence="8" id="KW-0630">Potassium</keyword>
<feature type="domain" description="Cyclic nucleotide-binding" evidence="15">
    <location>
        <begin position="360"/>
        <end position="460"/>
    </location>
</feature>
<evidence type="ECO:0000256" key="9">
    <source>
        <dbReference type="ARBA" id="ARBA00022989"/>
    </source>
</evidence>
<accession>A0A7I8W1C5</accession>
<feature type="transmembrane region" description="Helical" evidence="14">
    <location>
        <begin position="257"/>
        <end position="285"/>
    </location>
</feature>
<dbReference type="Gene3D" id="1.10.1200.260">
    <property type="match status" value="1"/>
</dbReference>
<sequence length="609" mass="69348">MTKGVEKATKFIILHYSPFKAVWDWIVLLLVVYTAVFTPYFAAFLLNEDETRMKLNSDSITRKINAATKQADPLVIIDLIVDVIFISDIFINFRTTFVRDGEVISNARKIALNYAKGWFIIDAAAAIPFDLLLFGSGTSDTMTITGILKTVRLIRLLRVVRKIDQYLEYGAAMLFLLMATFTLIAHWLACIFYAIAFFEQPTLNAPIGWLDRLPNVSSISSSSDIRTRYITALYFTFTSLTSVGFGNVAPNTNAEKIFSVFAMLLGSLMSAAIFGNVSSIMLRLYQGTEEYREMRTCIKEFIHFHHIPKKLAKRLMDAYQHTWTYTNGVDMNSVLKNFPDCLQADICLHLNRNLLNNCSAFADASPGCLRALSLKFKSSHAPAGDTLIHPGDILESIYFIARGSIEILKDQQVVVILGKDDMFGENLTEEITISKSNFCVRALTYCDLHKIRLQDLREILRVYPEFEGNFLKDFRVTFDLTQNTPEIEEKRFKPIDGIVDRKSDTDVDATQQVEDDEGNCKKDKRKQSDGQETEAERDSEDEEELKEDEEGNRENSIPKPLLAIDDRLNSLSVRMKSLEQNLFYTVDNILYLLGEEPRISSDYSIERQQ</sequence>
<evidence type="ECO:0000256" key="5">
    <source>
        <dbReference type="ARBA" id="ARBA00022692"/>
    </source>
</evidence>
<feature type="transmembrane region" description="Helical" evidence="14">
    <location>
        <begin position="171"/>
        <end position="196"/>
    </location>
</feature>
<dbReference type="OrthoDB" id="432483at2759"/>
<dbReference type="Gene3D" id="1.10.287.70">
    <property type="match status" value="1"/>
</dbReference>
<dbReference type="GO" id="GO:0005242">
    <property type="term" value="F:inward rectifier potassium channel activity"/>
    <property type="evidence" value="ECO:0007669"/>
    <property type="project" value="TreeGrafter"/>
</dbReference>
<dbReference type="CDD" id="cd00038">
    <property type="entry name" value="CAP_ED"/>
    <property type="match status" value="1"/>
</dbReference>
<feature type="compositionally biased region" description="Acidic residues" evidence="13">
    <location>
        <begin position="531"/>
        <end position="551"/>
    </location>
</feature>
<keyword evidence="4" id="KW-0633">Potassium transport</keyword>
<evidence type="ECO:0000256" key="8">
    <source>
        <dbReference type="ARBA" id="ARBA00022958"/>
    </source>
</evidence>
<dbReference type="AlphaFoldDB" id="A0A7I8W1C5"/>
<keyword evidence="12" id="KW-0407">Ion channel</keyword>
<keyword evidence="10" id="KW-0406">Ion transport</keyword>
<evidence type="ECO:0000259" key="15">
    <source>
        <dbReference type="PROSITE" id="PS50042"/>
    </source>
</evidence>
<dbReference type="InterPro" id="IPR014710">
    <property type="entry name" value="RmlC-like_jellyroll"/>
</dbReference>
<dbReference type="InterPro" id="IPR003967">
    <property type="entry name" value="K_chnl_volt-dep_ERG"/>
</dbReference>
<proteinExistence type="predicted"/>
<keyword evidence="11 14" id="KW-0472">Membrane</keyword>
<evidence type="ECO:0000256" key="11">
    <source>
        <dbReference type="ARBA" id="ARBA00023136"/>
    </source>
</evidence>
<dbReference type="Pfam" id="PF00027">
    <property type="entry name" value="cNMP_binding"/>
    <property type="match status" value="1"/>
</dbReference>
<evidence type="ECO:0000256" key="13">
    <source>
        <dbReference type="SAM" id="MobiDB-lite"/>
    </source>
</evidence>
<keyword evidence="6" id="KW-0631">Potassium channel</keyword>
<feature type="compositionally biased region" description="Basic and acidic residues" evidence="13">
    <location>
        <begin position="518"/>
        <end position="529"/>
    </location>
</feature>
<keyword evidence="2" id="KW-0813">Transport</keyword>
<keyword evidence="7" id="KW-0851">Voltage-gated channel</keyword>
<comment type="caution">
    <text evidence="16">The sequence shown here is derived from an EMBL/GenBank/DDBJ whole genome shotgun (WGS) entry which is preliminary data.</text>
</comment>
<dbReference type="Proteomes" id="UP000549394">
    <property type="component" value="Unassembled WGS sequence"/>
</dbReference>
<feature type="transmembrane region" description="Helical" evidence="14">
    <location>
        <begin position="25"/>
        <end position="46"/>
    </location>
</feature>
<reference evidence="16 17" key="1">
    <citation type="submission" date="2020-08" db="EMBL/GenBank/DDBJ databases">
        <authorList>
            <person name="Hejnol A."/>
        </authorList>
    </citation>
    <scope>NUCLEOTIDE SEQUENCE [LARGE SCALE GENOMIC DNA]</scope>
</reference>
<dbReference type="Pfam" id="PF00520">
    <property type="entry name" value="Ion_trans"/>
    <property type="match status" value="1"/>
</dbReference>
<dbReference type="PANTHER" id="PTHR10217:SF548">
    <property type="entry name" value="GH12235P"/>
    <property type="match status" value="1"/>
</dbReference>
<keyword evidence="5 14" id="KW-0812">Transmembrane</keyword>
<keyword evidence="9 14" id="KW-1133">Transmembrane helix</keyword>
<dbReference type="SUPFAM" id="SSF51206">
    <property type="entry name" value="cAMP-binding domain-like"/>
    <property type="match status" value="1"/>
</dbReference>
<keyword evidence="3" id="KW-1003">Cell membrane</keyword>
<evidence type="ECO:0000256" key="6">
    <source>
        <dbReference type="ARBA" id="ARBA00022826"/>
    </source>
</evidence>
<evidence type="ECO:0000256" key="10">
    <source>
        <dbReference type="ARBA" id="ARBA00023065"/>
    </source>
</evidence>
<dbReference type="PANTHER" id="PTHR10217">
    <property type="entry name" value="VOLTAGE AND LIGAND GATED POTASSIUM CHANNEL"/>
    <property type="match status" value="1"/>
</dbReference>
<evidence type="ECO:0000256" key="12">
    <source>
        <dbReference type="ARBA" id="ARBA00023303"/>
    </source>
</evidence>
<dbReference type="EMBL" id="CAJFCJ010000017">
    <property type="protein sequence ID" value="CAD5122373.1"/>
    <property type="molecule type" value="Genomic_DNA"/>
</dbReference>
<dbReference type="FunFam" id="1.10.287.70:FF:000275">
    <property type="entry name" value="Potassium voltage-gated channel subfamily H member 8"/>
    <property type="match status" value="1"/>
</dbReference>
<evidence type="ECO:0000256" key="2">
    <source>
        <dbReference type="ARBA" id="ARBA00022448"/>
    </source>
</evidence>
<evidence type="ECO:0000256" key="3">
    <source>
        <dbReference type="ARBA" id="ARBA00022475"/>
    </source>
</evidence>
<dbReference type="PROSITE" id="PS50042">
    <property type="entry name" value="CNMP_BINDING_3"/>
    <property type="match status" value="1"/>
</dbReference>
<evidence type="ECO:0000313" key="17">
    <source>
        <dbReference type="Proteomes" id="UP000549394"/>
    </source>
</evidence>
<dbReference type="PRINTS" id="PR01463">
    <property type="entry name" value="EAGCHANLFMLY"/>
</dbReference>
<gene>
    <name evidence="16" type="ORF">DGYR_LOCUS10192</name>
</gene>
<dbReference type="SMART" id="SM00100">
    <property type="entry name" value="cNMP"/>
    <property type="match status" value="1"/>
</dbReference>
<dbReference type="GO" id="GO:0005886">
    <property type="term" value="C:plasma membrane"/>
    <property type="evidence" value="ECO:0007669"/>
    <property type="project" value="UniProtKB-SubCell"/>
</dbReference>
<dbReference type="InterPro" id="IPR003938">
    <property type="entry name" value="K_chnl_volt-dep_EAG/ELK/ERG"/>
</dbReference>
<protein>
    <recommendedName>
        <fullName evidence="15">Cyclic nucleotide-binding domain-containing protein</fullName>
    </recommendedName>
</protein>
<dbReference type="InterPro" id="IPR050818">
    <property type="entry name" value="KCNH_animal-type"/>
</dbReference>
<feature type="region of interest" description="Disordered" evidence="13">
    <location>
        <begin position="503"/>
        <end position="558"/>
    </location>
</feature>
<evidence type="ECO:0000256" key="14">
    <source>
        <dbReference type="SAM" id="Phobius"/>
    </source>
</evidence>
<dbReference type="FunFam" id="2.60.120.10:FF:000107">
    <property type="entry name" value="Potassium voltage-gated channel unc-103"/>
    <property type="match status" value="1"/>
</dbReference>
<evidence type="ECO:0000256" key="4">
    <source>
        <dbReference type="ARBA" id="ARBA00022538"/>
    </source>
</evidence>
<evidence type="ECO:0000256" key="7">
    <source>
        <dbReference type="ARBA" id="ARBA00022882"/>
    </source>
</evidence>
<organism evidence="16 17">
    <name type="scientific">Dimorphilus gyrociliatus</name>
    <dbReference type="NCBI Taxonomy" id="2664684"/>
    <lineage>
        <taxon>Eukaryota</taxon>
        <taxon>Metazoa</taxon>
        <taxon>Spiralia</taxon>
        <taxon>Lophotrochozoa</taxon>
        <taxon>Annelida</taxon>
        <taxon>Polychaeta</taxon>
        <taxon>Polychaeta incertae sedis</taxon>
        <taxon>Dinophilidae</taxon>
        <taxon>Dimorphilus</taxon>
    </lineage>
</organism>
<dbReference type="GO" id="GO:0042391">
    <property type="term" value="P:regulation of membrane potential"/>
    <property type="evidence" value="ECO:0007669"/>
    <property type="project" value="TreeGrafter"/>
</dbReference>
<dbReference type="SUPFAM" id="SSF81324">
    <property type="entry name" value="Voltage-gated potassium channels"/>
    <property type="match status" value="1"/>
</dbReference>